<dbReference type="GO" id="GO:0005737">
    <property type="term" value="C:cytoplasm"/>
    <property type="evidence" value="ECO:0007669"/>
    <property type="project" value="UniProtKB-ARBA"/>
</dbReference>
<gene>
    <name evidence="5" type="primary">LOC115596797</name>
</gene>
<dbReference type="InterPro" id="IPR051051">
    <property type="entry name" value="E3_ubiq-ligase_TRIM/RNF"/>
</dbReference>
<dbReference type="InterPro" id="IPR043136">
    <property type="entry name" value="B30.2/SPRY_sf"/>
</dbReference>
<evidence type="ECO:0000259" key="4">
    <source>
        <dbReference type="PROSITE" id="PS50188"/>
    </source>
</evidence>
<dbReference type="PROSITE" id="PS50188">
    <property type="entry name" value="B302_SPRY"/>
    <property type="match status" value="1"/>
</dbReference>
<reference evidence="5" key="1">
    <citation type="submission" date="2021-04" db="EMBL/GenBank/DDBJ databases">
        <authorList>
            <consortium name="Wellcome Sanger Institute Data Sharing"/>
        </authorList>
    </citation>
    <scope>NUCLEOTIDE SEQUENCE [LARGE SCALE GENOMIC DNA]</scope>
</reference>
<dbReference type="InParanoid" id="A0A671X281"/>
<dbReference type="InterPro" id="IPR003877">
    <property type="entry name" value="SPRY_dom"/>
</dbReference>
<dbReference type="PRINTS" id="PR01407">
    <property type="entry name" value="BUTYPHLNCDUF"/>
</dbReference>
<protein>
    <recommendedName>
        <fullName evidence="4">B30.2/SPRY domain-containing protein</fullName>
    </recommendedName>
</protein>
<keyword evidence="2" id="KW-0863">Zinc-finger</keyword>
<evidence type="ECO:0000256" key="1">
    <source>
        <dbReference type="ARBA" id="ARBA00022723"/>
    </source>
</evidence>
<dbReference type="InterPro" id="IPR001870">
    <property type="entry name" value="B30.2/SPRY"/>
</dbReference>
<dbReference type="InterPro" id="IPR006574">
    <property type="entry name" value="PRY"/>
</dbReference>
<dbReference type="PANTHER" id="PTHR25465">
    <property type="entry name" value="B-BOX DOMAIN CONTAINING"/>
    <property type="match status" value="1"/>
</dbReference>
<name>A0A671X281_SPAAU</name>
<proteinExistence type="predicted"/>
<evidence type="ECO:0000313" key="5">
    <source>
        <dbReference type="Ensembl" id="ENSSAUP00010042955.1"/>
    </source>
</evidence>
<dbReference type="InterPro" id="IPR003879">
    <property type="entry name" value="Butyrophylin_SPRY"/>
</dbReference>
<feature type="domain" description="B30.2/SPRY" evidence="4">
    <location>
        <begin position="93"/>
        <end position="295"/>
    </location>
</feature>
<organism evidence="5 6">
    <name type="scientific">Sparus aurata</name>
    <name type="common">Gilthead sea bream</name>
    <dbReference type="NCBI Taxonomy" id="8175"/>
    <lineage>
        <taxon>Eukaryota</taxon>
        <taxon>Metazoa</taxon>
        <taxon>Chordata</taxon>
        <taxon>Craniata</taxon>
        <taxon>Vertebrata</taxon>
        <taxon>Euteleostomi</taxon>
        <taxon>Actinopterygii</taxon>
        <taxon>Neopterygii</taxon>
        <taxon>Teleostei</taxon>
        <taxon>Neoteleostei</taxon>
        <taxon>Acanthomorphata</taxon>
        <taxon>Eupercaria</taxon>
        <taxon>Spariformes</taxon>
        <taxon>Sparidae</taxon>
        <taxon>Sparus</taxon>
    </lineage>
</organism>
<dbReference type="Proteomes" id="UP000472265">
    <property type="component" value="Chromosome 15"/>
</dbReference>
<dbReference type="PANTHER" id="PTHR25465:SF32">
    <property type="entry name" value="BLOODTHIRSTY-RELATED GENE FAMILY, MEMBER 16 ISOFORM X1-RELATED"/>
    <property type="match status" value="1"/>
</dbReference>
<dbReference type="Pfam" id="PF00622">
    <property type="entry name" value="SPRY"/>
    <property type="match status" value="1"/>
</dbReference>
<reference evidence="5" key="2">
    <citation type="submission" date="2025-08" db="UniProtKB">
        <authorList>
            <consortium name="Ensembl"/>
        </authorList>
    </citation>
    <scope>IDENTIFICATION</scope>
</reference>
<dbReference type="Gene3D" id="2.60.120.920">
    <property type="match status" value="1"/>
</dbReference>
<dbReference type="GeneTree" id="ENSGT00940000165556"/>
<dbReference type="InterPro" id="IPR013320">
    <property type="entry name" value="ConA-like_dom_sf"/>
</dbReference>
<dbReference type="Ensembl" id="ENSSAUT00010045211.1">
    <property type="protein sequence ID" value="ENSSAUP00010042955.1"/>
    <property type="gene ID" value="ENSSAUG00010018040.1"/>
</dbReference>
<reference evidence="5" key="3">
    <citation type="submission" date="2025-09" db="UniProtKB">
        <authorList>
            <consortium name="Ensembl"/>
        </authorList>
    </citation>
    <scope>IDENTIFICATION</scope>
</reference>
<accession>A0A671X281</accession>
<evidence type="ECO:0000256" key="3">
    <source>
        <dbReference type="ARBA" id="ARBA00022833"/>
    </source>
</evidence>
<sequence>MEERAAVAALDGLMERNCSLIQEIEQDLARLSVAMDQNDTEPDTMSFFSFPEQQDIESVDRVVHVLNRTDPISVSLDEVKADQILSLTNNMLLLICSQTPIIKKLYKSYSSEVCLDPETAHPKLIVSSDGDSATYTDTWQQLPDLPGRFDTTLNVISSQGYSFGRHYWEIDVTGKTYWELGVTYPTISRKGTTEDCWLGRGDESWCVEFFDGEYTAWHGGVPHQLPLTKRFCRIGVFCNFPAGLVTFLEADNMTPLFSFCAGTFSDCLHLALCPGHDHNGTNSKPIVICNAASHTSDLGLAPQKSF</sequence>
<keyword evidence="3" id="KW-0862">Zinc</keyword>
<dbReference type="AlphaFoldDB" id="A0A671X281"/>
<evidence type="ECO:0000313" key="6">
    <source>
        <dbReference type="Proteomes" id="UP000472265"/>
    </source>
</evidence>
<dbReference type="GO" id="GO:0008270">
    <property type="term" value="F:zinc ion binding"/>
    <property type="evidence" value="ECO:0007669"/>
    <property type="project" value="UniProtKB-KW"/>
</dbReference>
<dbReference type="Pfam" id="PF13765">
    <property type="entry name" value="PRY"/>
    <property type="match status" value="1"/>
</dbReference>
<keyword evidence="1" id="KW-0479">Metal-binding</keyword>
<dbReference type="SUPFAM" id="SSF49899">
    <property type="entry name" value="Concanavalin A-like lectins/glucanases"/>
    <property type="match status" value="1"/>
</dbReference>
<dbReference type="SMART" id="SM00449">
    <property type="entry name" value="SPRY"/>
    <property type="match status" value="1"/>
</dbReference>
<keyword evidence="6" id="KW-1185">Reference proteome</keyword>
<dbReference type="SMART" id="SM00589">
    <property type="entry name" value="PRY"/>
    <property type="match status" value="1"/>
</dbReference>
<dbReference type="OMA" id="KEDCWLG"/>
<evidence type="ECO:0000256" key="2">
    <source>
        <dbReference type="ARBA" id="ARBA00022771"/>
    </source>
</evidence>